<proteinExistence type="predicted"/>
<reference evidence="2 3" key="1">
    <citation type="submission" date="2019-10" db="EMBL/GenBank/DDBJ databases">
        <title>Assembly and Annotation for the nematode Trichostrongylus colubriformis.</title>
        <authorList>
            <person name="Martin J."/>
        </authorList>
    </citation>
    <scope>NUCLEOTIDE SEQUENCE [LARGE SCALE GENOMIC DNA]</scope>
    <source>
        <strain evidence="2">G859</strain>
        <tissue evidence="2">Whole worm</tissue>
    </source>
</reference>
<accession>A0AAN8F620</accession>
<sequence length="250" mass="26375">MRLVLSLLLLVAVSWMMLDVANSSEVGRFKQQYYGGRAYRMVARDCTSLAVVGSRPTGIGLLSRLLVESPPGSGQYVALTADTAALARAIPAGDLLVISESGTTVTIAAPAATPPVAIGVIVTNVTTSTITTTLTATADPGGGQFQYGRQDCPIICPSIYRDNCYENVRLICPSAEGAAAVVQPVGTECRETWTCPLGTQPYYYAPGSNNVRQPYTGSPPYAVCFAPPNNQWYLPDGTTQIAAVSCESPQ</sequence>
<keyword evidence="3" id="KW-1185">Reference proteome</keyword>
<keyword evidence="1" id="KW-0732">Signal</keyword>
<comment type="caution">
    <text evidence="2">The sequence shown here is derived from an EMBL/GenBank/DDBJ whole genome shotgun (WGS) entry which is preliminary data.</text>
</comment>
<organism evidence="2 3">
    <name type="scientific">Trichostrongylus colubriformis</name>
    <name type="common">Black scour worm</name>
    <dbReference type="NCBI Taxonomy" id="6319"/>
    <lineage>
        <taxon>Eukaryota</taxon>
        <taxon>Metazoa</taxon>
        <taxon>Ecdysozoa</taxon>
        <taxon>Nematoda</taxon>
        <taxon>Chromadorea</taxon>
        <taxon>Rhabditida</taxon>
        <taxon>Rhabditina</taxon>
        <taxon>Rhabditomorpha</taxon>
        <taxon>Strongyloidea</taxon>
        <taxon>Trichostrongylidae</taxon>
        <taxon>Trichostrongylus</taxon>
    </lineage>
</organism>
<dbReference type="EMBL" id="WIXE01016122">
    <property type="protein sequence ID" value="KAK5972937.1"/>
    <property type="molecule type" value="Genomic_DNA"/>
</dbReference>
<dbReference type="Proteomes" id="UP001331761">
    <property type="component" value="Unassembled WGS sequence"/>
</dbReference>
<evidence type="ECO:0000313" key="2">
    <source>
        <dbReference type="EMBL" id="KAK5972937.1"/>
    </source>
</evidence>
<evidence type="ECO:0000256" key="1">
    <source>
        <dbReference type="SAM" id="SignalP"/>
    </source>
</evidence>
<feature type="chain" id="PRO_5042937424" evidence="1">
    <location>
        <begin position="24"/>
        <end position="250"/>
    </location>
</feature>
<evidence type="ECO:0000313" key="3">
    <source>
        <dbReference type="Proteomes" id="UP001331761"/>
    </source>
</evidence>
<gene>
    <name evidence="2" type="ORF">GCK32_012365</name>
</gene>
<dbReference type="AlphaFoldDB" id="A0AAN8F620"/>
<feature type="signal peptide" evidence="1">
    <location>
        <begin position="1"/>
        <end position="23"/>
    </location>
</feature>
<protein>
    <submittedName>
        <fullName evidence="2">Uncharacterized protein</fullName>
    </submittedName>
</protein>
<name>A0AAN8F620_TRICO</name>